<proteinExistence type="predicted"/>
<dbReference type="Proteomes" id="UP001328107">
    <property type="component" value="Unassembled WGS sequence"/>
</dbReference>
<evidence type="ECO:0000313" key="3">
    <source>
        <dbReference type="Proteomes" id="UP001328107"/>
    </source>
</evidence>
<gene>
    <name evidence="2" type="ORF">PMAYCL1PPCAC_04010</name>
</gene>
<accession>A0AAN5C7N4</accession>
<feature type="non-terminal residue" evidence="2">
    <location>
        <position position="71"/>
    </location>
</feature>
<keyword evidence="3" id="KW-1185">Reference proteome</keyword>
<protein>
    <submittedName>
        <fullName evidence="2">Uncharacterized protein</fullName>
    </submittedName>
</protein>
<feature type="non-terminal residue" evidence="2">
    <location>
        <position position="1"/>
    </location>
</feature>
<keyword evidence="1" id="KW-1133">Transmembrane helix</keyword>
<comment type="caution">
    <text evidence="2">The sequence shown here is derived from an EMBL/GenBank/DDBJ whole genome shotgun (WGS) entry which is preliminary data.</text>
</comment>
<dbReference type="AlphaFoldDB" id="A0AAN5C7N4"/>
<feature type="transmembrane region" description="Helical" evidence="1">
    <location>
        <begin position="32"/>
        <end position="58"/>
    </location>
</feature>
<keyword evidence="1" id="KW-0472">Membrane</keyword>
<keyword evidence="1" id="KW-0812">Transmembrane</keyword>
<name>A0AAN5C7N4_9BILA</name>
<evidence type="ECO:0000256" key="1">
    <source>
        <dbReference type="SAM" id="Phobius"/>
    </source>
</evidence>
<reference evidence="3" key="1">
    <citation type="submission" date="2022-10" db="EMBL/GenBank/DDBJ databases">
        <title>Genome assembly of Pristionchus species.</title>
        <authorList>
            <person name="Yoshida K."/>
            <person name="Sommer R.J."/>
        </authorList>
    </citation>
    <scope>NUCLEOTIDE SEQUENCE [LARGE SCALE GENOMIC DNA]</scope>
    <source>
        <strain evidence="3">RS5460</strain>
    </source>
</reference>
<evidence type="ECO:0000313" key="2">
    <source>
        <dbReference type="EMBL" id="GMR33815.1"/>
    </source>
</evidence>
<sequence>ACPGPSDPPSHTYCCTIPWNGVSRPTCCSFPVYTGVVVVLPLVTVAAIGLIVFLWCHFWDDSPLNIRRARM</sequence>
<dbReference type="EMBL" id="BTRK01000001">
    <property type="protein sequence ID" value="GMR33815.1"/>
    <property type="molecule type" value="Genomic_DNA"/>
</dbReference>
<organism evidence="2 3">
    <name type="scientific">Pristionchus mayeri</name>
    <dbReference type="NCBI Taxonomy" id="1317129"/>
    <lineage>
        <taxon>Eukaryota</taxon>
        <taxon>Metazoa</taxon>
        <taxon>Ecdysozoa</taxon>
        <taxon>Nematoda</taxon>
        <taxon>Chromadorea</taxon>
        <taxon>Rhabditida</taxon>
        <taxon>Rhabditina</taxon>
        <taxon>Diplogasteromorpha</taxon>
        <taxon>Diplogasteroidea</taxon>
        <taxon>Neodiplogasteridae</taxon>
        <taxon>Pristionchus</taxon>
    </lineage>
</organism>